<feature type="domain" description="J" evidence="2">
    <location>
        <begin position="3"/>
        <end position="73"/>
    </location>
</feature>
<comment type="caution">
    <text evidence="3">The sequence shown here is derived from an EMBL/GenBank/DDBJ whole genome shotgun (WGS) entry which is preliminary data.</text>
</comment>
<dbReference type="GO" id="GO:0006260">
    <property type="term" value="P:DNA replication"/>
    <property type="evidence" value="ECO:0007669"/>
    <property type="project" value="UniProtKB-KW"/>
</dbReference>
<proteinExistence type="predicted"/>
<dbReference type="InterPro" id="IPR050817">
    <property type="entry name" value="DjlA_DnaK_co-chaperone"/>
</dbReference>
<dbReference type="InterPro" id="IPR001623">
    <property type="entry name" value="DnaJ_domain"/>
</dbReference>
<dbReference type="EMBL" id="VUMT01000017">
    <property type="protein sequence ID" value="MSS64336.1"/>
    <property type="molecule type" value="Genomic_DNA"/>
</dbReference>
<dbReference type="PRINTS" id="PR00625">
    <property type="entry name" value="JDOMAIN"/>
</dbReference>
<dbReference type="InterPro" id="IPR011990">
    <property type="entry name" value="TPR-like_helical_dom_sf"/>
</dbReference>
<gene>
    <name evidence="3" type="ORF">FYJ58_10695</name>
</gene>
<dbReference type="SUPFAM" id="SSF46565">
    <property type="entry name" value="Chaperone J-domain"/>
    <property type="match status" value="1"/>
</dbReference>
<evidence type="ECO:0000313" key="3">
    <source>
        <dbReference type="EMBL" id="MSS64336.1"/>
    </source>
</evidence>
<evidence type="ECO:0000259" key="2">
    <source>
        <dbReference type="PROSITE" id="PS50076"/>
    </source>
</evidence>
<accession>A0A6L5XZQ1</accession>
<dbReference type="SMART" id="SM00271">
    <property type="entry name" value="DnaJ"/>
    <property type="match status" value="1"/>
</dbReference>
<keyword evidence="4" id="KW-1185">Reference proteome</keyword>
<dbReference type="Pfam" id="PF00226">
    <property type="entry name" value="DnaJ"/>
    <property type="match status" value="1"/>
</dbReference>
<dbReference type="PROSITE" id="PS50076">
    <property type="entry name" value="DNAJ_2"/>
    <property type="match status" value="1"/>
</dbReference>
<dbReference type="SUPFAM" id="SSF48452">
    <property type="entry name" value="TPR-like"/>
    <property type="match status" value="1"/>
</dbReference>
<sequence>MKDPYEILGIQRGASDEEVKKAYRNLSRRYHPDANVNNPNAGEAEEKFKEIQQAYDQIMKEKEHGYGGADFYGSQNTYQQGQTESVEYQAAANYIRNGYFNEAYHVLSEIKERNAIWYYYSAIVQNGLGNQIKALEYARQAIAMEPDNFQYRQLLYQLENGGQWYQTRGNVYGSPIEDASGFCWKLCLINAICNCCCLRPC</sequence>
<dbReference type="AlphaFoldDB" id="A0A6L5XZQ1"/>
<evidence type="ECO:0000256" key="1">
    <source>
        <dbReference type="ARBA" id="ARBA00022705"/>
    </source>
</evidence>
<dbReference type="InterPro" id="IPR036869">
    <property type="entry name" value="J_dom_sf"/>
</dbReference>
<keyword evidence="1" id="KW-0235">DNA replication</keyword>
<dbReference type="Gene3D" id="1.10.287.110">
    <property type="entry name" value="DnaJ domain"/>
    <property type="match status" value="1"/>
</dbReference>
<evidence type="ECO:0000313" key="4">
    <source>
        <dbReference type="Proteomes" id="UP000482209"/>
    </source>
</evidence>
<dbReference type="RefSeq" id="WP_154519729.1">
    <property type="nucleotide sequence ID" value="NZ_VUMT01000017.1"/>
</dbReference>
<dbReference type="CDD" id="cd06257">
    <property type="entry name" value="DnaJ"/>
    <property type="match status" value="1"/>
</dbReference>
<name>A0A6L5XZQ1_9FIRM</name>
<organism evidence="3 4">
    <name type="scientific">Velocimicrobium porci</name>
    <dbReference type="NCBI Taxonomy" id="2606634"/>
    <lineage>
        <taxon>Bacteria</taxon>
        <taxon>Bacillati</taxon>
        <taxon>Bacillota</taxon>
        <taxon>Clostridia</taxon>
        <taxon>Lachnospirales</taxon>
        <taxon>Lachnospiraceae</taxon>
        <taxon>Velocimicrobium</taxon>
    </lineage>
</organism>
<protein>
    <submittedName>
        <fullName evidence="3">DnaJ domain-containing protein</fullName>
    </submittedName>
</protein>
<dbReference type="Proteomes" id="UP000482209">
    <property type="component" value="Unassembled WGS sequence"/>
</dbReference>
<reference evidence="3 4" key="1">
    <citation type="submission" date="2019-08" db="EMBL/GenBank/DDBJ databases">
        <title>In-depth cultivation of the pig gut microbiome towards novel bacterial diversity and tailored functional studies.</title>
        <authorList>
            <person name="Wylensek D."/>
            <person name="Hitch T.C.A."/>
            <person name="Clavel T."/>
        </authorList>
    </citation>
    <scope>NUCLEOTIDE SEQUENCE [LARGE SCALE GENOMIC DNA]</scope>
    <source>
        <strain evidence="3 4">WCA-693-APC-MOT-I</strain>
    </source>
</reference>
<dbReference type="PANTHER" id="PTHR24074">
    <property type="entry name" value="CO-CHAPERONE PROTEIN DJLA"/>
    <property type="match status" value="1"/>
</dbReference>